<dbReference type="InterPro" id="IPR009057">
    <property type="entry name" value="Homeodomain-like_sf"/>
</dbReference>
<reference evidence="2" key="1">
    <citation type="journal article" date="2014" name="Front. Microbiol.">
        <title>High frequency of phylogenetically diverse reductive dehalogenase-homologous genes in deep subseafloor sedimentary metagenomes.</title>
        <authorList>
            <person name="Kawai M."/>
            <person name="Futagami T."/>
            <person name="Toyoda A."/>
            <person name="Takaki Y."/>
            <person name="Nishi S."/>
            <person name="Hori S."/>
            <person name="Arai W."/>
            <person name="Tsubouchi T."/>
            <person name="Morono Y."/>
            <person name="Uchiyama I."/>
            <person name="Ito T."/>
            <person name="Fujiyama A."/>
            <person name="Inagaki F."/>
            <person name="Takami H."/>
        </authorList>
    </citation>
    <scope>NUCLEOTIDE SEQUENCE</scope>
    <source>
        <strain evidence="2">Expedition CK06-06</strain>
    </source>
</reference>
<protein>
    <recommendedName>
        <fullName evidence="1">Integrase catalytic domain-containing protein</fullName>
    </recommendedName>
</protein>
<dbReference type="InterPro" id="IPR047656">
    <property type="entry name" value="IS481-like_transpos"/>
</dbReference>
<proteinExistence type="predicted"/>
<gene>
    <name evidence="2" type="ORF">S01H4_02417</name>
</gene>
<evidence type="ECO:0000313" key="2">
    <source>
        <dbReference type="EMBL" id="GAG73242.1"/>
    </source>
</evidence>
<sequence length="338" mass="40187">MTKDDRLASYKYSVLQHARKHNNITYTCKVFNLSRTVYYKWLKRFSKLGYLGLQDKKKAKPKMPNQIKKDKEKIILNYIIEYPTHGPRRIANELKQQNIIISDTGVYNVLCRKQLNHRLNRLFYAQEKSDNSVVTERYLREVAKRKPAHINAYYPGYLFCQDTFYVGTIKGIGRIYQQAGIDAYSSFGFAKVYTDKTAISAINFLKSKVLPVYKQFSIPLDRNLTDNGKEYTTHWVGSKHEYEKFLKQNRIRHTKIKPRTPQSNGIVERFNRTLLEEFYQIAMLKKVYSSLDQLQDDLDKFIYYYNFKRTNQGYRLKGKIPYQKFFDGKRKYALPEPR</sequence>
<dbReference type="AlphaFoldDB" id="X1AVE2"/>
<dbReference type="InterPro" id="IPR036397">
    <property type="entry name" value="RNaseH_sf"/>
</dbReference>
<accession>X1AVE2</accession>
<dbReference type="GO" id="GO:0015074">
    <property type="term" value="P:DNA integration"/>
    <property type="evidence" value="ECO:0007669"/>
    <property type="project" value="InterPro"/>
</dbReference>
<dbReference type="PROSITE" id="PS50994">
    <property type="entry name" value="INTEGRASE"/>
    <property type="match status" value="1"/>
</dbReference>
<name>X1AVE2_9ZZZZ</name>
<dbReference type="Pfam" id="PF13683">
    <property type="entry name" value="rve_3"/>
    <property type="match status" value="1"/>
</dbReference>
<dbReference type="Pfam" id="PF13565">
    <property type="entry name" value="HTH_32"/>
    <property type="match status" value="1"/>
</dbReference>
<dbReference type="SUPFAM" id="SSF46689">
    <property type="entry name" value="Homeodomain-like"/>
    <property type="match status" value="1"/>
</dbReference>
<dbReference type="NCBIfam" id="NF033577">
    <property type="entry name" value="transpos_IS481"/>
    <property type="match status" value="1"/>
</dbReference>
<dbReference type="InterPro" id="IPR001584">
    <property type="entry name" value="Integrase_cat-core"/>
</dbReference>
<dbReference type="SUPFAM" id="SSF53098">
    <property type="entry name" value="Ribonuclease H-like"/>
    <property type="match status" value="1"/>
</dbReference>
<comment type="caution">
    <text evidence="2">The sequence shown here is derived from an EMBL/GenBank/DDBJ whole genome shotgun (WGS) entry which is preliminary data.</text>
</comment>
<dbReference type="InterPro" id="IPR012337">
    <property type="entry name" value="RNaseH-like_sf"/>
</dbReference>
<dbReference type="Gene3D" id="3.30.420.10">
    <property type="entry name" value="Ribonuclease H-like superfamily/Ribonuclease H"/>
    <property type="match status" value="1"/>
</dbReference>
<evidence type="ECO:0000259" key="1">
    <source>
        <dbReference type="PROSITE" id="PS50994"/>
    </source>
</evidence>
<dbReference type="GO" id="GO:0003676">
    <property type="term" value="F:nucleic acid binding"/>
    <property type="evidence" value="ECO:0007669"/>
    <property type="project" value="InterPro"/>
</dbReference>
<dbReference type="PANTHER" id="PTHR35004:SF7">
    <property type="entry name" value="INTEGRASE PROTEIN"/>
    <property type="match status" value="1"/>
</dbReference>
<dbReference type="EMBL" id="BART01000523">
    <property type="protein sequence ID" value="GAG73242.1"/>
    <property type="molecule type" value="Genomic_DNA"/>
</dbReference>
<dbReference type="PANTHER" id="PTHR35004">
    <property type="entry name" value="TRANSPOSASE RV3428C-RELATED"/>
    <property type="match status" value="1"/>
</dbReference>
<organism evidence="2">
    <name type="scientific">marine sediment metagenome</name>
    <dbReference type="NCBI Taxonomy" id="412755"/>
    <lineage>
        <taxon>unclassified sequences</taxon>
        <taxon>metagenomes</taxon>
        <taxon>ecological metagenomes</taxon>
    </lineage>
</organism>
<feature type="domain" description="Integrase catalytic" evidence="1">
    <location>
        <begin position="151"/>
        <end position="329"/>
    </location>
</feature>